<dbReference type="Gene3D" id="1.10.760.10">
    <property type="entry name" value="Cytochrome c-like domain"/>
    <property type="match status" value="1"/>
</dbReference>
<comment type="caution">
    <text evidence="6">The sequence shown here is derived from an EMBL/GenBank/DDBJ whole genome shotgun (WGS) entry which is preliminary data.</text>
</comment>
<accession>A0ABX1N1F9</accession>
<organism evidence="6 7">
    <name type="scientific">Aromatoleum buckelii</name>
    <dbReference type="NCBI Taxonomy" id="200254"/>
    <lineage>
        <taxon>Bacteria</taxon>
        <taxon>Pseudomonadati</taxon>
        <taxon>Pseudomonadota</taxon>
        <taxon>Betaproteobacteria</taxon>
        <taxon>Rhodocyclales</taxon>
        <taxon>Rhodocyclaceae</taxon>
        <taxon>Aromatoleum</taxon>
    </lineage>
</organism>
<dbReference type="PANTHER" id="PTHR40942">
    <property type="match status" value="1"/>
</dbReference>
<feature type="domain" description="Cytochrome c" evidence="5">
    <location>
        <begin position="14"/>
        <end position="99"/>
    </location>
</feature>
<keyword evidence="3 4" id="KW-0408">Iron</keyword>
<dbReference type="InterPro" id="IPR036909">
    <property type="entry name" value="Cyt_c-like_dom_sf"/>
</dbReference>
<dbReference type="PROSITE" id="PS51007">
    <property type="entry name" value="CYTC"/>
    <property type="match status" value="1"/>
</dbReference>
<keyword evidence="2 4" id="KW-0479">Metal-binding</keyword>
<evidence type="ECO:0000313" key="7">
    <source>
        <dbReference type="Proteomes" id="UP000601990"/>
    </source>
</evidence>
<name>A0ABX1N1F9_9RHOO</name>
<dbReference type="Pfam" id="PF13442">
    <property type="entry name" value="Cytochrome_CBB3"/>
    <property type="match status" value="1"/>
</dbReference>
<dbReference type="PANTHER" id="PTHR40942:SF4">
    <property type="entry name" value="CYTOCHROME C5"/>
    <property type="match status" value="1"/>
</dbReference>
<dbReference type="Proteomes" id="UP000601990">
    <property type="component" value="Unassembled WGS sequence"/>
</dbReference>
<dbReference type="EMBL" id="WTVH01000010">
    <property type="protein sequence ID" value="NMF93075.1"/>
    <property type="molecule type" value="Genomic_DNA"/>
</dbReference>
<keyword evidence="7" id="KW-1185">Reference proteome</keyword>
<evidence type="ECO:0000313" key="6">
    <source>
        <dbReference type="EMBL" id="NMF93075.1"/>
    </source>
</evidence>
<evidence type="ECO:0000259" key="5">
    <source>
        <dbReference type="PROSITE" id="PS51007"/>
    </source>
</evidence>
<evidence type="ECO:0000256" key="1">
    <source>
        <dbReference type="ARBA" id="ARBA00022617"/>
    </source>
</evidence>
<dbReference type="SUPFAM" id="SSF46626">
    <property type="entry name" value="Cytochrome c"/>
    <property type="match status" value="1"/>
</dbReference>
<evidence type="ECO:0000256" key="4">
    <source>
        <dbReference type="PROSITE-ProRule" id="PRU00433"/>
    </source>
</evidence>
<sequence>MPRSYPTGEKPTDPHLAKGYEVYREGCMGCHDSGAAQAPVLTNSDEWRERIDKGKETLYRHAIDGYHGNSGFCPPKGGSPGSWSDDEVRAAVDYIMFTLARAVTPEE</sequence>
<protein>
    <submittedName>
        <fullName evidence="6">C-type cytochrome</fullName>
    </submittedName>
</protein>
<dbReference type="InterPro" id="IPR009056">
    <property type="entry name" value="Cyt_c-like_dom"/>
</dbReference>
<keyword evidence="1 4" id="KW-0349">Heme</keyword>
<dbReference type="RefSeq" id="WP_169198363.1">
    <property type="nucleotide sequence ID" value="NZ_WTVH02000008.1"/>
</dbReference>
<reference evidence="6" key="1">
    <citation type="submission" date="2019-12" db="EMBL/GenBank/DDBJ databases">
        <title>Comparative genomics gives insights into the taxonomy of the Azoarcus-Aromatoleum group and reveals separate origins of nif in the plant-associated Azoarcus and non-plant-associated Aromatoleum sub-groups.</title>
        <authorList>
            <person name="Lafos M."/>
            <person name="Maluk M."/>
            <person name="Batista M."/>
            <person name="Junghare M."/>
            <person name="Carmona M."/>
            <person name="Faoro H."/>
            <person name="Cruz L.M."/>
            <person name="Battistoni F."/>
            <person name="De Souza E."/>
            <person name="Pedrosa F."/>
            <person name="Chen W.-M."/>
            <person name="Poole P.S."/>
            <person name="Dixon R.A."/>
            <person name="James E.K."/>
        </authorList>
    </citation>
    <scope>NUCLEOTIDE SEQUENCE</scope>
    <source>
        <strain evidence="6">U120</strain>
    </source>
</reference>
<gene>
    <name evidence="6" type="ORF">GO608_07005</name>
</gene>
<evidence type="ECO:0000256" key="3">
    <source>
        <dbReference type="ARBA" id="ARBA00023004"/>
    </source>
</evidence>
<evidence type="ECO:0000256" key="2">
    <source>
        <dbReference type="ARBA" id="ARBA00022723"/>
    </source>
</evidence>
<proteinExistence type="predicted"/>